<dbReference type="AlphaFoldDB" id="A0A0M9VLH9"/>
<comment type="caution">
    <text evidence="2">The sequence shown here is derived from an EMBL/GenBank/DDBJ whole genome shotgun (WGS) entry which is preliminary data.</text>
</comment>
<keyword evidence="3" id="KW-1185">Reference proteome</keyword>
<evidence type="ECO:0000259" key="1">
    <source>
        <dbReference type="Pfam" id="PF04480"/>
    </source>
</evidence>
<dbReference type="InterPro" id="IPR011335">
    <property type="entry name" value="Restrct_endonuc-II-like"/>
</dbReference>
<keyword evidence="2" id="KW-0067">ATP-binding</keyword>
<dbReference type="EMBL" id="LAVO01000006">
    <property type="protein sequence ID" value="KOS11173.1"/>
    <property type="molecule type" value="Genomic_DNA"/>
</dbReference>
<dbReference type="Gene3D" id="3.40.960.10">
    <property type="entry name" value="VSR Endonuclease"/>
    <property type="match status" value="1"/>
</dbReference>
<dbReference type="GO" id="GO:0004386">
    <property type="term" value="F:helicase activity"/>
    <property type="evidence" value="ECO:0007669"/>
    <property type="project" value="UniProtKB-KW"/>
</dbReference>
<keyword evidence="2" id="KW-0378">Hydrolase</keyword>
<dbReference type="Proteomes" id="UP000037737">
    <property type="component" value="Unassembled WGS sequence"/>
</dbReference>
<evidence type="ECO:0000313" key="3">
    <source>
        <dbReference type="Proteomes" id="UP000037737"/>
    </source>
</evidence>
<accession>A0A0M9VLH9</accession>
<dbReference type="OrthoDB" id="2594539at2"/>
<keyword evidence="2" id="KW-0347">Helicase</keyword>
<dbReference type="SUPFAM" id="SSF52980">
    <property type="entry name" value="Restriction endonuclease-like"/>
    <property type="match status" value="1"/>
</dbReference>
<organism evidence="2 3">
    <name type="scientific">Microbacterium aurantiacum</name>
    <dbReference type="NCBI Taxonomy" id="162393"/>
    <lineage>
        <taxon>Bacteria</taxon>
        <taxon>Bacillati</taxon>
        <taxon>Actinomycetota</taxon>
        <taxon>Actinomycetes</taxon>
        <taxon>Micrococcales</taxon>
        <taxon>Microbacteriaceae</taxon>
        <taxon>Microbacterium</taxon>
    </lineage>
</organism>
<keyword evidence="2" id="KW-0547">Nucleotide-binding</keyword>
<dbReference type="PATRIC" id="fig|84292.3.peg.1399"/>
<sequence>MARPQDLGGWLRARDGIAHSSDLRAAGFSATDMSDAVSRGTVRRLRRSWLALPECDPRRIAAASVGGRVTCVSAAAIWGVWVPPATTAGVHVAVPRSASRLATAGLHVHWSRGPAPAGRTQIDDPRINVLFHIARCLPRAEALSVWESAIRSRAIEADLLPHVAWRSTRAAQLAAVAGSLSDSGLETIFVDGMRRSGVRVRQQIWVDGHPLDGVIGRSLAIQIDGFAHHQAADRRRDLAADARLVMRGYVVLRFDYQQILFEWERVRDTVVTAMAQGLHTRTVTA</sequence>
<feature type="domain" description="DUF559" evidence="1">
    <location>
        <begin position="195"/>
        <end position="273"/>
    </location>
</feature>
<dbReference type="Pfam" id="PF04480">
    <property type="entry name" value="DUF559"/>
    <property type="match status" value="1"/>
</dbReference>
<name>A0A0M9VLH9_9MICO</name>
<reference evidence="2" key="1">
    <citation type="submission" date="2015-04" db="EMBL/GenBank/DDBJ databases">
        <title>Complete genome sequence of Microbacterium chocolatum SIT 101, a bacterium enantioselectively hydrolyzing mesomeric diesters.</title>
        <authorList>
            <person name="Li X."/>
            <person name="Xu Y."/>
        </authorList>
    </citation>
    <scope>NUCLEOTIDE SEQUENCE [LARGE SCALE GENOMIC DNA]</scope>
    <source>
        <strain evidence="2">SIT 101</strain>
    </source>
</reference>
<gene>
    <name evidence="2" type="ORF">XI38_06860</name>
</gene>
<protein>
    <submittedName>
        <fullName evidence="2">DNA/RNA helicase</fullName>
    </submittedName>
</protein>
<proteinExistence type="predicted"/>
<evidence type="ECO:0000313" key="2">
    <source>
        <dbReference type="EMBL" id="KOS11173.1"/>
    </source>
</evidence>
<dbReference type="KEGG" id="mcw:A8L33_08305"/>
<dbReference type="InterPro" id="IPR007569">
    <property type="entry name" value="DUF559"/>
</dbReference>